<accession>A0A8J5UXL7</accession>
<sequence length="290" mass="33335">MPGAFPTQFPENDISPSCSQQQQHQHPNGNIATTILEHDEIHRFSQSKFITTKTRYQHNILSQLTTIVYILSGYQAIKYCYSSAFLPLAMNVVCQLFLRVNMIEQSNDAFELLRNTLSSRLNEDELHHFYESKTRLFCRIIYTKTVINILYHIVFVGSWLFEIINLGILDELEHGSVWAISFIGESVPSVEPMDGYTTKVITLGLPQLIFIDLIVLFIELVQFQCIYKQSPIARQGHDTNQEEVFLVRREDERDSGGNVDDSVDISEEIPSVLKVRLFECFEPSGYLDDV</sequence>
<evidence type="ECO:0000256" key="1">
    <source>
        <dbReference type="SAM" id="MobiDB-lite"/>
    </source>
</evidence>
<proteinExistence type="predicted"/>
<evidence type="ECO:0000313" key="2">
    <source>
        <dbReference type="EMBL" id="KAG7662419.1"/>
    </source>
</evidence>
<evidence type="ECO:0008006" key="4">
    <source>
        <dbReference type="Google" id="ProtNLM"/>
    </source>
</evidence>
<evidence type="ECO:0000313" key="3">
    <source>
        <dbReference type="Proteomes" id="UP000694255"/>
    </source>
</evidence>
<reference evidence="2 3" key="1">
    <citation type="journal article" date="2021" name="DNA Res.">
        <title>Genome analysis of Candida subhashii reveals its hybrid nature and dual mitochondrial genome conformations.</title>
        <authorList>
            <person name="Mixao V."/>
            <person name="Hegedusova E."/>
            <person name="Saus E."/>
            <person name="Pryszcz L.P."/>
            <person name="Cillingova A."/>
            <person name="Nosek J."/>
            <person name="Gabaldon T."/>
        </authorList>
    </citation>
    <scope>NUCLEOTIDE SEQUENCE [LARGE SCALE GENOMIC DNA]</scope>
    <source>
        <strain evidence="2 3">CBS 10753</strain>
    </source>
</reference>
<dbReference type="AlphaFoldDB" id="A0A8J5UXL7"/>
<dbReference type="RefSeq" id="XP_049262652.1">
    <property type="nucleotide sequence ID" value="XM_049407987.1"/>
</dbReference>
<protein>
    <recommendedName>
        <fullName evidence="4">DUF1746 domain-containing protein</fullName>
    </recommendedName>
</protein>
<dbReference type="OrthoDB" id="4083114at2759"/>
<dbReference type="GeneID" id="73470867"/>
<keyword evidence="3" id="KW-1185">Reference proteome</keyword>
<feature type="region of interest" description="Disordered" evidence="1">
    <location>
        <begin position="1"/>
        <end position="27"/>
    </location>
</feature>
<gene>
    <name evidence="2" type="ORF">J8A68_004067</name>
</gene>
<comment type="caution">
    <text evidence="2">The sequence shown here is derived from an EMBL/GenBank/DDBJ whole genome shotgun (WGS) entry which is preliminary data.</text>
</comment>
<organism evidence="2 3">
    <name type="scientific">[Candida] subhashii</name>
    <dbReference type="NCBI Taxonomy" id="561895"/>
    <lineage>
        <taxon>Eukaryota</taxon>
        <taxon>Fungi</taxon>
        <taxon>Dikarya</taxon>
        <taxon>Ascomycota</taxon>
        <taxon>Saccharomycotina</taxon>
        <taxon>Pichiomycetes</taxon>
        <taxon>Debaryomycetaceae</taxon>
        <taxon>Spathaspora</taxon>
    </lineage>
</organism>
<dbReference type="EMBL" id="JAGSYN010000179">
    <property type="protein sequence ID" value="KAG7662419.1"/>
    <property type="molecule type" value="Genomic_DNA"/>
</dbReference>
<name>A0A8J5UXL7_9ASCO</name>
<dbReference type="Proteomes" id="UP000694255">
    <property type="component" value="Unassembled WGS sequence"/>
</dbReference>